<keyword evidence="5" id="KW-1185">Reference proteome</keyword>
<evidence type="ECO:0000256" key="3">
    <source>
        <dbReference type="SAM" id="SignalP"/>
    </source>
</evidence>
<feature type="region of interest" description="Disordered" evidence="1">
    <location>
        <begin position="340"/>
        <end position="367"/>
    </location>
</feature>
<evidence type="ECO:0000256" key="1">
    <source>
        <dbReference type="SAM" id="MobiDB-lite"/>
    </source>
</evidence>
<feature type="region of interest" description="Disordered" evidence="1">
    <location>
        <begin position="407"/>
        <end position="431"/>
    </location>
</feature>
<feature type="compositionally biased region" description="Polar residues" evidence="1">
    <location>
        <begin position="340"/>
        <end position="351"/>
    </location>
</feature>
<dbReference type="AlphaFoldDB" id="A0A7M7HPD0"/>
<evidence type="ECO:0000313" key="4">
    <source>
        <dbReference type="EnsemblMetazoa" id="XP_011673956"/>
    </source>
</evidence>
<reference evidence="4" key="2">
    <citation type="submission" date="2021-01" db="UniProtKB">
        <authorList>
            <consortium name="EnsemblMetazoa"/>
        </authorList>
    </citation>
    <scope>IDENTIFICATION</scope>
</reference>
<evidence type="ECO:0000256" key="2">
    <source>
        <dbReference type="SAM" id="Phobius"/>
    </source>
</evidence>
<dbReference type="RefSeq" id="XP_011673956.1">
    <property type="nucleotide sequence ID" value="XM_011675654.2"/>
</dbReference>
<dbReference type="OrthoDB" id="10682170at2759"/>
<feature type="compositionally biased region" description="Basic and acidic residues" evidence="1">
    <location>
        <begin position="238"/>
        <end position="259"/>
    </location>
</feature>
<feature type="signal peptide" evidence="3">
    <location>
        <begin position="1"/>
        <end position="20"/>
    </location>
</feature>
<name>A0A7M7HPD0_STRPU</name>
<sequence length="431" mass="47691">MKKSILFVSGTLWAFSVFVGKSCPSAIYPLNSDDSNDGAILEKNSNKLDLPRDMSQPIIARFARDVTGEDPKVPIHLLIIIIPVVMGIVVIIIIVLVVCYMCRRSERGTCISNEWLIWCGLTKRSNDSSVRDPGDHRSAIASDAPSDRRGVRYEPRQNAMSPTHDESDDRLLTDTPQRVEREDHTGACPSEWSPNTIPGTPNTGKSSLQTDDEWSPHSRNTDTVHQSGTPKFTFQGNEKTDDGRDNGKADRSGSEDDVFKPGIDGVSDTGSKDIGPGRKRKGACASGAGADEDTVTRDNQSPILVNNLPHGSDSMDSHHVEEDEPEMERLLPNEQNYTRSKVSHGHLSNQEWQRKFPSSAPPGDTHRDIRGKNVFLIVSGNAQVGFYNHVEDVQVGNREIHVNNNYLPQDVTNSRHDTGAFNRSSSERQTR</sequence>
<keyword evidence="3" id="KW-0732">Signal</keyword>
<keyword evidence="2" id="KW-0812">Transmembrane</keyword>
<reference evidence="5" key="1">
    <citation type="submission" date="2015-02" db="EMBL/GenBank/DDBJ databases">
        <title>Genome sequencing for Strongylocentrotus purpuratus.</title>
        <authorList>
            <person name="Murali S."/>
            <person name="Liu Y."/>
            <person name="Vee V."/>
            <person name="English A."/>
            <person name="Wang M."/>
            <person name="Skinner E."/>
            <person name="Han Y."/>
            <person name="Muzny D.M."/>
            <person name="Worley K.C."/>
            <person name="Gibbs R.A."/>
        </authorList>
    </citation>
    <scope>NUCLEOTIDE SEQUENCE</scope>
</reference>
<feature type="compositionally biased region" description="Basic and acidic residues" evidence="1">
    <location>
        <begin position="125"/>
        <end position="138"/>
    </location>
</feature>
<dbReference type="Proteomes" id="UP000007110">
    <property type="component" value="Unassembled WGS sequence"/>
</dbReference>
<organism evidence="4 5">
    <name type="scientific">Strongylocentrotus purpuratus</name>
    <name type="common">Purple sea urchin</name>
    <dbReference type="NCBI Taxonomy" id="7668"/>
    <lineage>
        <taxon>Eukaryota</taxon>
        <taxon>Metazoa</taxon>
        <taxon>Echinodermata</taxon>
        <taxon>Eleutherozoa</taxon>
        <taxon>Echinozoa</taxon>
        <taxon>Echinoidea</taxon>
        <taxon>Euechinoidea</taxon>
        <taxon>Echinacea</taxon>
        <taxon>Camarodonta</taxon>
        <taxon>Echinidea</taxon>
        <taxon>Strongylocentrotidae</taxon>
        <taxon>Strongylocentrotus</taxon>
    </lineage>
</organism>
<feature type="compositionally biased region" description="Polar residues" evidence="1">
    <location>
        <begin position="223"/>
        <end position="237"/>
    </location>
</feature>
<dbReference type="EnsemblMetazoa" id="XM_011675654">
    <property type="protein sequence ID" value="XP_011673956"/>
    <property type="gene ID" value="LOC100891954"/>
</dbReference>
<feature type="chain" id="PRO_5029560838" evidence="3">
    <location>
        <begin position="21"/>
        <end position="431"/>
    </location>
</feature>
<evidence type="ECO:0000313" key="5">
    <source>
        <dbReference type="Proteomes" id="UP000007110"/>
    </source>
</evidence>
<feature type="transmembrane region" description="Helical" evidence="2">
    <location>
        <begin position="75"/>
        <end position="102"/>
    </location>
</feature>
<dbReference type="InParanoid" id="A0A7M7HPD0"/>
<protein>
    <submittedName>
        <fullName evidence="4">Uncharacterized protein</fullName>
    </submittedName>
</protein>
<dbReference type="GeneID" id="100891954"/>
<keyword evidence="2" id="KW-1133">Transmembrane helix</keyword>
<accession>A0A7M7HPD0</accession>
<proteinExistence type="predicted"/>
<dbReference type="KEGG" id="spu:100891954"/>
<feature type="compositionally biased region" description="Basic and acidic residues" evidence="1">
    <location>
        <begin position="163"/>
        <end position="185"/>
    </location>
</feature>
<feature type="compositionally biased region" description="Polar residues" evidence="1">
    <location>
        <begin position="192"/>
        <end position="209"/>
    </location>
</feature>
<dbReference type="OMA" id="EREDHTG"/>
<keyword evidence="2" id="KW-0472">Membrane</keyword>
<feature type="region of interest" description="Disordered" evidence="1">
    <location>
        <begin position="125"/>
        <end position="299"/>
    </location>
</feature>
<feature type="compositionally biased region" description="Basic and acidic residues" evidence="1">
    <location>
        <begin position="145"/>
        <end position="155"/>
    </location>
</feature>